<accession>A0A915E0Q5</accession>
<dbReference type="AlphaFoldDB" id="A0A915E0Q5"/>
<keyword evidence="10" id="KW-1185">Reference proteome</keyword>
<evidence type="ECO:0000256" key="3">
    <source>
        <dbReference type="ARBA" id="ARBA00022692"/>
    </source>
</evidence>
<keyword evidence="3 9" id="KW-0812">Transmembrane</keyword>
<evidence type="ECO:0000256" key="6">
    <source>
        <dbReference type="ARBA" id="ARBA00023136"/>
    </source>
</evidence>
<feature type="transmembrane region" description="Helical" evidence="9">
    <location>
        <begin position="299"/>
        <end position="320"/>
    </location>
</feature>
<feature type="transmembrane region" description="Helical" evidence="9">
    <location>
        <begin position="30"/>
        <end position="51"/>
    </location>
</feature>
<evidence type="ECO:0000256" key="9">
    <source>
        <dbReference type="SAM" id="Phobius"/>
    </source>
</evidence>
<organism evidence="10 11">
    <name type="scientific">Ditylenchus dipsaci</name>
    <dbReference type="NCBI Taxonomy" id="166011"/>
    <lineage>
        <taxon>Eukaryota</taxon>
        <taxon>Metazoa</taxon>
        <taxon>Ecdysozoa</taxon>
        <taxon>Nematoda</taxon>
        <taxon>Chromadorea</taxon>
        <taxon>Rhabditida</taxon>
        <taxon>Tylenchina</taxon>
        <taxon>Tylenchomorpha</taxon>
        <taxon>Sphaerularioidea</taxon>
        <taxon>Anguinidae</taxon>
        <taxon>Anguininae</taxon>
        <taxon>Ditylenchus</taxon>
    </lineage>
</organism>
<dbReference type="InterPro" id="IPR006603">
    <property type="entry name" value="PQ-loop_rpt"/>
</dbReference>
<evidence type="ECO:0000256" key="5">
    <source>
        <dbReference type="ARBA" id="ARBA00022989"/>
    </source>
</evidence>
<dbReference type="SMART" id="SM00679">
    <property type="entry name" value="CTNS"/>
    <property type="match status" value="2"/>
</dbReference>
<proteinExistence type="inferred from homology"/>
<name>A0A915E0Q5_9BILA</name>
<dbReference type="GO" id="GO:0009312">
    <property type="term" value="P:oligosaccharide biosynthetic process"/>
    <property type="evidence" value="ECO:0007669"/>
    <property type="project" value="TreeGrafter"/>
</dbReference>
<keyword evidence="4" id="KW-0677">Repeat</keyword>
<feature type="transmembrane region" description="Helical" evidence="9">
    <location>
        <begin position="184"/>
        <end position="205"/>
    </location>
</feature>
<comment type="subcellular location">
    <subcellularLocation>
        <location evidence="1">Membrane</location>
        <topology evidence="1">Multi-pass membrane protein</topology>
    </subcellularLocation>
</comment>
<dbReference type="GO" id="GO:0016020">
    <property type="term" value="C:membrane"/>
    <property type="evidence" value="ECO:0007669"/>
    <property type="project" value="UniProtKB-SubCell"/>
</dbReference>
<dbReference type="WBParaSite" id="jg25220">
    <property type="protein sequence ID" value="jg25220"/>
    <property type="gene ID" value="jg25220"/>
</dbReference>
<dbReference type="PANTHER" id="PTHR12226:SF2">
    <property type="entry name" value="MANNOSE-P-DOLICHOL UTILIZATION DEFECT 1 PROTEIN"/>
    <property type="match status" value="1"/>
</dbReference>
<feature type="transmembrane region" description="Helical" evidence="9">
    <location>
        <begin position="236"/>
        <end position="255"/>
    </location>
</feature>
<feature type="transmembrane region" description="Helical" evidence="9">
    <location>
        <begin position="267"/>
        <end position="287"/>
    </location>
</feature>
<feature type="transmembrane region" description="Helical" evidence="9">
    <location>
        <begin position="212"/>
        <end position="230"/>
    </location>
</feature>
<dbReference type="PANTHER" id="PTHR12226">
    <property type="entry name" value="MANNOSE-P-DOLICHOL UTILIZATION DEFECT 1 LEC35 -RELATED"/>
    <property type="match status" value="1"/>
</dbReference>
<evidence type="ECO:0000256" key="1">
    <source>
        <dbReference type="ARBA" id="ARBA00004141"/>
    </source>
</evidence>
<reference evidence="11" key="1">
    <citation type="submission" date="2022-11" db="UniProtKB">
        <authorList>
            <consortium name="WormBaseParasite"/>
        </authorList>
    </citation>
    <scope>IDENTIFICATION</scope>
</reference>
<dbReference type="Gene3D" id="1.20.1280.290">
    <property type="match status" value="2"/>
</dbReference>
<dbReference type="Proteomes" id="UP000887574">
    <property type="component" value="Unplaced"/>
</dbReference>
<evidence type="ECO:0000313" key="10">
    <source>
        <dbReference type="Proteomes" id="UP000887574"/>
    </source>
</evidence>
<dbReference type="Pfam" id="PF04193">
    <property type="entry name" value="PQ-loop"/>
    <property type="match status" value="2"/>
</dbReference>
<keyword evidence="5 9" id="KW-1133">Transmembrane helix</keyword>
<feature type="transmembrane region" description="Helical" evidence="9">
    <location>
        <begin position="159"/>
        <end position="178"/>
    </location>
</feature>
<evidence type="ECO:0000256" key="2">
    <source>
        <dbReference type="ARBA" id="ARBA00022448"/>
    </source>
</evidence>
<evidence type="ECO:0000313" key="11">
    <source>
        <dbReference type="WBParaSite" id="jg25220"/>
    </source>
</evidence>
<feature type="transmembrane region" description="Helical" evidence="9">
    <location>
        <begin position="125"/>
        <end position="147"/>
    </location>
</feature>
<keyword evidence="2" id="KW-0813">Transport</keyword>
<keyword evidence="6 9" id="KW-0472">Membrane</keyword>
<dbReference type="FunFam" id="1.20.1280.290:FF:000006">
    <property type="entry name" value="mannose-P-dolichol utilization defect 1 protein"/>
    <property type="match status" value="1"/>
</dbReference>
<protein>
    <recommendedName>
        <fullName evidence="8">Mannose-P-dolichol utilization defect 1 protein homolog</fullName>
    </recommendedName>
</protein>
<evidence type="ECO:0000256" key="7">
    <source>
        <dbReference type="ARBA" id="ARBA00038475"/>
    </source>
</evidence>
<evidence type="ECO:0000256" key="8">
    <source>
        <dbReference type="ARBA" id="ARBA00067517"/>
    </source>
</evidence>
<sequence>MRITRHGMLLDAGDSWMTGFFDHLAFSSKLSFLVIVNVASFLQIALIIFQLEIFFCCTFDFYSNPVFFPFFENMLILTHSTEYPKMAPVTETYFEQALHYIFPGKCFEELVVKLDVTHAKCAPLVLSRCLGVAITLGSTFLLVPQILKIYSAKSGRGISLWAQVLGLIAAAANAAYSYEKKFVFGQWGDTLFVAIQMVFIIMQILWYGGAQAYAFAFMATCWCAAMAIAYHHVPMYVLEALQTVAIPIIFISKGIQVVSNYRQRSTGQLSVLSVAMQLGGCLARIFTSFQASSGDLLVLAPYLIAALLNGIIFAQIFYYGSGKVKEGGYKKLSKQTKKSN</sequence>
<comment type="similarity">
    <text evidence="7">Belongs to the MPDU1 (TC 2.A.43.3) family.</text>
</comment>
<dbReference type="InterPro" id="IPR016817">
    <property type="entry name" value="MannP-dilichol_defect-1"/>
</dbReference>
<evidence type="ECO:0000256" key="4">
    <source>
        <dbReference type="ARBA" id="ARBA00022737"/>
    </source>
</evidence>